<dbReference type="SUPFAM" id="SSF101386">
    <property type="entry name" value="all-alpha NTP pyrophosphatases"/>
    <property type="match status" value="1"/>
</dbReference>
<dbReference type="EMBL" id="CP071518">
    <property type="protein sequence ID" value="QSX78074.1"/>
    <property type="molecule type" value="Genomic_DNA"/>
</dbReference>
<dbReference type="CDD" id="cd11537">
    <property type="entry name" value="NTP-PPase_RS21-C6_like"/>
    <property type="match status" value="1"/>
</dbReference>
<dbReference type="Proteomes" id="UP000639274">
    <property type="component" value="Chromosome"/>
</dbReference>
<keyword evidence="2" id="KW-1185">Reference proteome</keyword>
<protein>
    <submittedName>
        <fullName evidence="1">Nucleotide pyrophosphohydrolase</fullName>
    </submittedName>
</protein>
<reference evidence="1 2" key="1">
    <citation type="submission" date="2021-03" db="EMBL/GenBank/DDBJ databases">
        <title>Lysobacter sp. nov. isolated from soil of gangwondo yeongwol, south Korea.</title>
        <authorList>
            <person name="Kim K.R."/>
            <person name="Kim K.H."/>
            <person name="Jeon C.O."/>
        </authorList>
    </citation>
    <scope>NUCLEOTIDE SEQUENCE [LARGE SCALE GENOMIC DNA]</scope>
    <source>
        <strain evidence="1 2">R19</strain>
    </source>
</reference>
<dbReference type="KEGG" id="lsf:I8J32_015410"/>
<dbReference type="PANTHER" id="PTHR46523">
    <property type="entry name" value="DCTP PYROPHOSPHATASE 1"/>
    <property type="match status" value="1"/>
</dbReference>
<dbReference type="AlphaFoldDB" id="A0A974XYK3"/>
<organism evidence="1 2">
    <name type="scientific">Agrilutibacter solisilvae</name>
    <dbReference type="NCBI Taxonomy" id="2763317"/>
    <lineage>
        <taxon>Bacteria</taxon>
        <taxon>Pseudomonadati</taxon>
        <taxon>Pseudomonadota</taxon>
        <taxon>Gammaproteobacteria</taxon>
        <taxon>Lysobacterales</taxon>
        <taxon>Lysobacteraceae</taxon>
        <taxon>Agrilutibacter</taxon>
    </lineage>
</organism>
<dbReference type="Pfam" id="PF12643">
    <property type="entry name" value="MazG-like"/>
    <property type="match status" value="1"/>
</dbReference>
<dbReference type="RefSeq" id="WP_200616032.1">
    <property type="nucleotide sequence ID" value="NZ_CP071518.1"/>
</dbReference>
<dbReference type="InterPro" id="IPR025984">
    <property type="entry name" value="DCTPP"/>
</dbReference>
<dbReference type="GO" id="GO:0009143">
    <property type="term" value="P:nucleoside triphosphate catabolic process"/>
    <property type="evidence" value="ECO:0007669"/>
    <property type="project" value="InterPro"/>
</dbReference>
<dbReference type="GO" id="GO:0047429">
    <property type="term" value="F:nucleoside triphosphate diphosphatase activity"/>
    <property type="evidence" value="ECO:0007669"/>
    <property type="project" value="InterPro"/>
</dbReference>
<evidence type="ECO:0000313" key="2">
    <source>
        <dbReference type="Proteomes" id="UP000639274"/>
    </source>
</evidence>
<dbReference type="Gene3D" id="1.10.287.1080">
    <property type="entry name" value="MazG-like"/>
    <property type="match status" value="1"/>
</dbReference>
<name>A0A974XYK3_9GAMM</name>
<gene>
    <name evidence="1" type="ORF">I8J32_015410</name>
</gene>
<proteinExistence type="predicted"/>
<dbReference type="PIRSF" id="PIRSF029826">
    <property type="entry name" value="UCP029826_pph"/>
    <property type="match status" value="1"/>
</dbReference>
<dbReference type="PANTHER" id="PTHR46523:SF1">
    <property type="entry name" value="DCTP PYROPHOSPHATASE 1"/>
    <property type="match status" value="1"/>
</dbReference>
<dbReference type="InterPro" id="IPR052555">
    <property type="entry name" value="dCTP_Pyrophosphatase"/>
</dbReference>
<accession>A0A974XYK3</accession>
<sequence length="116" mass="13198">MPTDIESLKSTLRTFAAEREWDQFHTPKNLASALAVEASEILEHFQWLTEEQSWSLTDAKRQAVGDEIADVLFYLIRLADKLDVDIMAAARDKLAKNAAKYPVEKAKGRITKYTEL</sequence>
<evidence type="ECO:0000313" key="1">
    <source>
        <dbReference type="EMBL" id="QSX78074.1"/>
    </source>
</evidence>